<dbReference type="RefSeq" id="WP_234622396.1">
    <property type="nucleotide sequence ID" value="NZ_JAHWXT010000001.1"/>
</dbReference>
<dbReference type="AlphaFoldDB" id="A0A8X8GFV4"/>
<evidence type="ECO:0000313" key="2">
    <source>
        <dbReference type="EMBL" id="MCF0262867.1"/>
    </source>
</evidence>
<feature type="transmembrane region" description="Helical" evidence="1">
    <location>
        <begin position="95"/>
        <end position="115"/>
    </location>
</feature>
<feature type="transmembrane region" description="Helical" evidence="1">
    <location>
        <begin position="39"/>
        <end position="57"/>
    </location>
</feature>
<dbReference type="Proteomes" id="UP000887320">
    <property type="component" value="Unassembled WGS sequence"/>
</dbReference>
<keyword evidence="1" id="KW-1133">Transmembrane helix</keyword>
<keyword evidence="1" id="KW-0472">Membrane</keyword>
<organism evidence="2 3">
    <name type="scientific">Acinetobacter guillouiae</name>
    <name type="common">Acinetobacter genomosp. 11</name>
    <dbReference type="NCBI Taxonomy" id="106649"/>
    <lineage>
        <taxon>Bacteria</taxon>
        <taxon>Pseudomonadati</taxon>
        <taxon>Pseudomonadota</taxon>
        <taxon>Gammaproteobacteria</taxon>
        <taxon>Moraxellales</taxon>
        <taxon>Moraxellaceae</taxon>
        <taxon>Acinetobacter</taxon>
    </lineage>
</organism>
<accession>A0A8X8GFV4</accession>
<keyword evidence="1" id="KW-0812">Transmembrane</keyword>
<reference evidence="2" key="1">
    <citation type="submission" date="2021-07" db="EMBL/GenBank/DDBJ databases">
        <authorList>
            <person name="Fernandez M."/>
            <person name="Pereira P."/>
            <person name="Torres Tejerizo G.A."/>
            <person name="Gonzalez P."/>
            <person name="Agostini E."/>
        </authorList>
    </citation>
    <scope>NUCLEOTIDE SEQUENCE</scope>
    <source>
        <strain evidence="2">SFC 500-1A</strain>
    </source>
</reference>
<gene>
    <name evidence="2" type="ORF">KW868_00050</name>
</gene>
<proteinExistence type="predicted"/>
<dbReference type="EMBL" id="JAHWXT010000001">
    <property type="protein sequence ID" value="MCF0262867.1"/>
    <property type="molecule type" value="Genomic_DNA"/>
</dbReference>
<evidence type="ECO:0000256" key="1">
    <source>
        <dbReference type="SAM" id="Phobius"/>
    </source>
</evidence>
<evidence type="ECO:0000313" key="3">
    <source>
        <dbReference type="Proteomes" id="UP000887320"/>
    </source>
</evidence>
<feature type="transmembrane region" description="Helical" evidence="1">
    <location>
        <begin position="16"/>
        <end position="33"/>
    </location>
</feature>
<protein>
    <submittedName>
        <fullName evidence="2">Uncharacterized protein</fullName>
    </submittedName>
</protein>
<comment type="caution">
    <text evidence="2">The sequence shown here is derived from an EMBL/GenBank/DDBJ whole genome shotgun (WGS) entry which is preliminary data.</text>
</comment>
<feature type="transmembrane region" description="Helical" evidence="1">
    <location>
        <begin position="69"/>
        <end position="89"/>
    </location>
</feature>
<name>A0A8X8GFV4_ACIGI</name>
<sequence length="123" mass="13929">MLDFWYSARCSREMKVIISILTCVIIYYCATIEKLSPTFTVICLAIGISTHLLRMLGLKIAQHNVYAQGFKSLFSIYPLLALMLLMAFLPAQHKILTSIQAVGFAALGLFIMSIYQNRAKRFD</sequence>